<dbReference type="KEGG" id="dord:105987688"/>
<protein>
    <submittedName>
        <fullName evidence="8">Transmembrane protein 14A isoform X1</fullName>
    </submittedName>
</protein>
<dbReference type="OrthoDB" id="5620at2759"/>
<comment type="subcellular location">
    <subcellularLocation>
        <location evidence="1">Membrane</location>
    </subcellularLocation>
</comment>
<keyword evidence="5 6" id="KW-0472">Membrane</keyword>
<comment type="similarity">
    <text evidence="2">Belongs to the TMEM14 family.</text>
</comment>
<evidence type="ECO:0000256" key="4">
    <source>
        <dbReference type="ARBA" id="ARBA00022989"/>
    </source>
</evidence>
<reference evidence="8" key="1">
    <citation type="submission" date="2025-08" db="UniProtKB">
        <authorList>
            <consortium name="RefSeq"/>
        </authorList>
    </citation>
    <scope>IDENTIFICATION</scope>
    <source>
        <tissue evidence="8">Kidney</tissue>
    </source>
</reference>
<dbReference type="GO" id="GO:0070453">
    <property type="term" value="P:regulation of heme biosynthetic process"/>
    <property type="evidence" value="ECO:0007669"/>
    <property type="project" value="TreeGrafter"/>
</dbReference>
<evidence type="ECO:0000256" key="3">
    <source>
        <dbReference type="ARBA" id="ARBA00022692"/>
    </source>
</evidence>
<keyword evidence="7" id="KW-1185">Reference proteome</keyword>
<dbReference type="AlphaFoldDB" id="A0A1S3FDE3"/>
<gene>
    <name evidence="8" type="primary">Tmem14a</name>
</gene>
<dbReference type="FunCoup" id="A0A1S3FDE3">
    <property type="interactions" value="550"/>
</dbReference>
<dbReference type="GO" id="GO:0031966">
    <property type="term" value="C:mitochondrial membrane"/>
    <property type="evidence" value="ECO:0007669"/>
    <property type="project" value="TreeGrafter"/>
</dbReference>
<dbReference type="Pfam" id="PF03647">
    <property type="entry name" value="Tmemb_14"/>
    <property type="match status" value="1"/>
</dbReference>
<accession>A0A1S3FDE3</accession>
<dbReference type="Gene3D" id="1.10.10.1740">
    <property type="entry name" value="Transmembrane protein 14-like"/>
    <property type="match status" value="1"/>
</dbReference>
<keyword evidence="4 6" id="KW-1133">Transmembrane helix</keyword>
<name>A0A1S3FDE3_DIPOR</name>
<evidence type="ECO:0000313" key="8">
    <source>
        <dbReference type="RefSeq" id="XP_012874501.1"/>
    </source>
</evidence>
<evidence type="ECO:0000313" key="7">
    <source>
        <dbReference type="Proteomes" id="UP000081671"/>
    </source>
</evidence>
<dbReference type="Proteomes" id="UP000081671">
    <property type="component" value="Unplaced"/>
</dbReference>
<evidence type="ECO:0000256" key="6">
    <source>
        <dbReference type="SAM" id="Phobius"/>
    </source>
</evidence>
<evidence type="ECO:0000256" key="1">
    <source>
        <dbReference type="ARBA" id="ARBA00004370"/>
    </source>
</evidence>
<evidence type="ECO:0000256" key="5">
    <source>
        <dbReference type="ARBA" id="ARBA00023136"/>
    </source>
</evidence>
<evidence type="ECO:0000256" key="2">
    <source>
        <dbReference type="ARBA" id="ARBA00007590"/>
    </source>
</evidence>
<keyword evidence="3 6" id="KW-0812">Transmembrane</keyword>
<dbReference type="GeneID" id="105987688"/>
<dbReference type="InterPro" id="IPR005349">
    <property type="entry name" value="TMEM14"/>
</dbReference>
<sequence>MRGRGPWRKLVTPGPCMAVAVKMPSGETLEGSVVFLIAGLSFGLLSVYGAYRISNDQRDVKPSLYAAFFLATLMGTRFKRSKKVKSAGLLAGLSFLMILRLVLLLL</sequence>
<dbReference type="InterPro" id="IPR044890">
    <property type="entry name" value="TMEM14_sf"/>
</dbReference>
<dbReference type="PANTHER" id="PTHR12668">
    <property type="entry name" value="TRANSMEMBRANE PROTEIN 14, 15"/>
    <property type="match status" value="1"/>
</dbReference>
<feature type="transmembrane region" description="Helical" evidence="6">
    <location>
        <begin position="87"/>
        <end position="105"/>
    </location>
</feature>
<feature type="transmembrane region" description="Helical" evidence="6">
    <location>
        <begin position="32"/>
        <end position="51"/>
    </location>
</feature>
<dbReference type="CTD" id="28978"/>
<organism evidence="7 8">
    <name type="scientific">Dipodomys ordii</name>
    <name type="common">Ord's kangaroo rat</name>
    <dbReference type="NCBI Taxonomy" id="10020"/>
    <lineage>
        <taxon>Eukaryota</taxon>
        <taxon>Metazoa</taxon>
        <taxon>Chordata</taxon>
        <taxon>Craniata</taxon>
        <taxon>Vertebrata</taxon>
        <taxon>Euteleostomi</taxon>
        <taxon>Mammalia</taxon>
        <taxon>Eutheria</taxon>
        <taxon>Euarchontoglires</taxon>
        <taxon>Glires</taxon>
        <taxon>Rodentia</taxon>
        <taxon>Castorimorpha</taxon>
        <taxon>Heteromyidae</taxon>
        <taxon>Dipodomyinae</taxon>
        <taxon>Dipodomys</taxon>
    </lineage>
</organism>
<proteinExistence type="inferred from homology"/>
<dbReference type="InParanoid" id="A0A1S3FDE3"/>
<dbReference type="RefSeq" id="XP_012874501.1">
    <property type="nucleotide sequence ID" value="XM_013019047.1"/>
</dbReference>
<dbReference type="PANTHER" id="PTHR12668:SF11">
    <property type="entry name" value="TRANSMEMBRANE PROTEIN 14A"/>
    <property type="match status" value="1"/>
</dbReference>